<keyword evidence="13" id="KW-1185">Reference proteome</keyword>
<evidence type="ECO:0000256" key="6">
    <source>
        <dbReference type="ARBA" id="ARBA00022741"/>
    </source>
</evidence>
<evidence type="ECO:0000256" key="5">
    <source>
        <dbReference type="ARBA" id="ARBA00022598"/>
    </source>
</evidence>
<feature type="domain" description="Mur ligase C-terminal" evidence="10">
    <location>
        <begin position="415"/>
        <end position="531"/>
    </location>
</feature>
<dbReference type="InterPro" id="IPR013221">
    <property type="entry name" value="Mur_ligase_cen"/>
</dbReference>
<evidence type="ECO:0000256" key="3">
    <source>
        <dbReference type="ARBA" id="ARBA00012211"/>
    </source>
</evidence>
<dbReference type="SUPFAM" id="SSF53244">
    <property type="entry name" value="MurD-like peptide ligases, peptide-binding domain"/>
    <property type="match status" value="1"/>
</dbReference>
<dbReference type="Pfam" id="PF02875">
    <property type="entry name" value="Mur_ligase_C"/>
    <property type="match status" value="1"/>
</dbReference>
<dbReference type="InterPro" id="IPR000713">
    <property type="entry name" value="Mur_ligase_N"/>
</dbReference>
<reference evidence="12" key="1">
    <citation type="submission" date="2023-05" db="EMBL/GenBank/DDBJ databases">
        <authorList>
            <person name="Huff M."/>
        </authorList>
    </citation>
    <scope>NUCLEOTIDE SEQUENCE</scope>
</reference>
<dbReference type="Proteomes" id="UP000834106">
    <property type="component" value="Chromosome 12"/>
</dbReference>
<dbReference type="HAMAP" id="MF_00046">
    <property type="entry name" value="MurC"/>
    <property type="match status" value="1"/>
</dbReference>
<keyword evidence="5" id="KW-0436">Ligase</keyword>
<dbReference type="Gene3D" id="3.90.190.20">
    <property type="entry name" value="Mur ligase, C-terminal domain"/>
    <property type="match status" value="1"/>
</dbReference>
<comment type="catalytic activity">
    <reaction evidence="8">
        <text>UDP-N-acetyl-alpha-D-muramate + L-alanine + ATP = UDP-N-acetyl-alpha-D-muramoyl-L-alanine + ADP + phosphate + H(+)</text>
        <dbReference type="Rhea" id="RHEA:23372"/>
        <dbReference type="ChEBI" id="CHEBI:15378"/>
        <dbReference type="ChEBI" id="CHEBI:30616"/>
        <dbReference type="ChEBI" id="CHEBI:43474"/>
        <dbReference type="ChEBI" id="CHEBI:57972"/>
        <dbReference type="ChEBI" id="CHEBI:70757"/>
        <dbReference type="ChEBI" id="CHEBI:83898"/>
        <dbReference type="ChEBI" id="CHEBI:456216"/>
        <dbReference type="EC" id="6.3.2.8"/>
    </reaction>
</comment>
<comment type="pathway">
    <text evidence="2">Cell wall biogenesis; peptidoglycan biosynthesis.</text>
</comment>
<feature type="domain" description="Mur ligase central" evidence="11">
    <location>
        <begin position="182"/>
        <end position="293"/>
    </location>
</feature>
<feature type="domain" description="Mur ligase central" evidence="11">
    <location>
        <begin position="319"/>
        <end position="385"/>
    </location>
</feature>
<dbReference type="EMBL" id="OU503047">
    <property type="protein sequence ID" value="CAI9771934.1"/>
    <property type="molecule type" value="Genomic_DNA"/>
</dbReference>
<dbReference type="Pfam" id="PF08245">
    <property type="entry name" value="Mur_ligase_M"/>
    <property type="match status" value="2"/>
</dbReference>
<dbReference type="PANTHER" id="PTHR43445">
    <property type="entry name" value="UDP-N-ACETYLMURAMATE--L-ALANINE LIGASE-RELATED"/>
    <property type="match status" value="1"/>
</dbReference>
<evidence type="ECO:0000256" key="2">
    <source>
        <dbReference type="ARBA" id="ARBA00004752"/>
    </source>
</evidence>
<dbReference type="InterPro" id="IPR005758">
    <property type="entry name" value="UDP-N-AcMur_Ala_ligase_MurC"/>
</dbReference>
<dbReference type="GO" id="GO:0008763">
    <property type="term" value="F:UDP-N-acetylmuramate-L-alanine ligase activity"/>
    <property type="evidence" value="ECO:0007669"/>
    <property type="project" value="UniProtKB-EC"/>
</dbReference>
<evidence type="ECO:0000313" key="12">
    <source>
        <dbReference type="EMBL" id="CAI9771934.1"/>
    </source>
</evidence>
<keyword evidence="4" id="KW-0963">Cytoplasm</keyword>
<dbReference type="GO" id="GO:0005737">
    <property type="term" value="C:cytoplasm"/>
    <property type="evidence" value="ECO:0007669"/>
    <property type="project" value="UniProtKB-SubCell"/>
</dbReference>
<dbReference type="NCBIfam" id="TIGR01082">
    <property type="entry name" value="murC"/>
    <property type="match status" value="1"/>
</dbReference>
<evidence type="ECO:0000256" key="8">
    <source>
        <dbReference type="ARBA" id="ARBA00047833"/>
    </source>
</evidence>
<feature type="domain" description="Mur ligase N-terminal catalytic" evidence="9">
    <location>
        <begin position="74"/>
        <end position="177"/>
    </location>
</feature>
<keyword evidence="6" id="KW-0547">Nucleotide-binding</keyword>
<dbReference type="InterPro" id="IPR036565">
    <property type="entry name" value="Mur-like_cat_sf"/>
</dbReference>
<dbReference type="InterPro" id="IPR036615">
    <property type="entry name" value="Mur_ligase_C_dom_sf"/>
</dbReference>
<organism evidence="12 13">
    <name type="scientific">Fraxinus pennsylvanica</name>
    <dbReference type="NCBI Taxonomy" id="56036"/>
    <lineage>
        <taxon>Eukaryota</taxon>
        <taxon>Viridiplantae</taxon>
        <taxon>Streptophyta</taxon>
        <taxon>Embryophyta</taxon>
        <taxon>Tracheophyta</taxon>
        <taxon>Spermatophyta</taxon>
        <taxon>Magnoliopsida</taxon>
        <taxon>eudicotyledons</taxon>
        <taxon>Gunneridae</taxon>
        <taxon>Pentapetalae</taxon>
        <taxon>asterids</taxon>
        <taxon>lamiids</taxon>
        <taxon>Lamiales</taxon>
        <taxon>Oleaceae</taxon>
        <taxon>Oleeae</taxon>
        <taxon>Fraxinus</taxon>
    </lineage>
</organism>
<comment type="subcellular location">
    <subcellularLocation>
        <location evidence="1">Cytoplasm</location>
    </subcellularLocation>
</comment>
<dbReference type="PANTHER" id="PTHR43445:SF3">
    <property type="entry name" value="UDP-N-ACETYLMURAMATE--L-ALANINE LIGASE"/>
    <property type="match status" value="1"/>
</dbReference>
<proteinExistence type="inferred from homology"/>
<dbReference type="Gene3D" id="3.40.50.720">
    <property type="entry name" value="NAD(P)-binding Rossmann-like Domain"/>
    <property type="match status" value="1"/>
</dbReference>
<dbReference type="Pfam" id="PF01225">
    <property type="entry name" value="Mur_ligase"/>
    <property type="match status" value="1"/>
</dbReference>
<evidence type="ECO:0000256" key="4">
    <source>
        <dbReference type="ARBA" id="ARBA00022490"/>
    </source>
</evidence>
<evidence type="ECO:0000313" key="13">
    <source>
        <dbReference type="Proteomes" id="UP000834106"/>
    </source>
</evidence>
<name>A0AAD1ZLW9_9LAMI</name>
<sequence>MELPAAKFPAIRCRNPQYMSPIAGHKLCQIAKCKSSYIWTNVPSQQRNSHRKISVSANFPKGFGSEIRKKNGWIHFIGVGGSGLSALAMLALKQGYEVSGSDIVWSSYMDALKEAGAHLYIGHSELSLRKYNFSSSPDAIVFSSAIRPDNVEILYAKSVGIPVYKRGKWLGMLTEDYNLTAVSGSHGKSTTASMLAYVLKSMGDDLTAVVGAQVPQFGEGNVIHGNGYNFVLEADEYDACFLELSPHVAVVTNVDWEHVDIFQDEEAVETGFRKFLGKIRNGGHLVLCGDRNEQNHGAYTLLYDPKQSSISDHMELHDAQLLSNNYRVTTYGMSNYNEWHASSVCFNSHGGSDYKLYHKGHYVAEISLRIPGVHNVLNSLAVVATMSSIFGDERQFYESIDDVKFHLNKFKGVCRRFEMIGAIHGCHIFDDYAHHPTEVRAVIQTARQMFPSEELLVVFQPHTYSRLAALKSEFASALIHANQVFITEIYAARETNFCNISGRDLAMSIIGPPCEFIPCLDDVVDKLAQRVSIDPRLPLVILTLGAGDITNVGRKLMQNYLHLNMMTNDKLMRLMMGKERFGPKVVTQINDVDTCTVMQAKLGLPKGTISLKLDARHQPMEEEKEKNQKA</sequence>
<keyword evidence="7" id="KW-0067">ATP-binding</keyword>
<evidence type="ECO:0000256" key="1">
    <source>
        <dbReference type="ARBA" id="ARBA00004496"/>
    </source>
</evidence>
<dbReference type="AlphaFoldDB" id="A0AAD1ZLW9"/>
<gene>
    <name evidence="12" type="ORF">FPE_LOCUS19364</name>
</gene>
<dbReference type="GO" id="GO:0005524">
    <property type="term" value="F:ATP binding"/>
    <property type="evidence" value="ECO:0007669"/>
    <property type="project" value="UniProtKB-KW"/>
</dbReference>
<dbReference type="SUPFAM" id="SSF51984">
    <property type="entry name" value="MurCD N-terminal domain"/>
    <property type="match status" value="1"/>
</dbReference>
<evidence type="ECO:0000259" key="9">
    <source>
        <dbReference type="Pfam" id="PF01225"/>
    </source>
</evidence>
<dbReference type="EC" id="6.3.2.8" evidence="3"/>
<dbReference type="InterPro" id="IPR050061">
    <property type="entry name" value="MurCDEF_pg_biosynth"/>
</dbReference>
<dbReference type="Gene3D" id="3.40.1190.10">
    <property type="entry name" value="Mur-like, catalytic domain"/>
    <property type="match status" value="1"/>
</dbReference>
<dbReference type="SUPFAM" id="SSF53623">
    <property type="entry name" value="MurD-like peptide ligases, catalytic domain"/>
    <property type="match status" value="1"/>
</dbReference>
<dbReference type="InterPro" id="IPR004101">
    <property type="entry name" value="Mur_ligase_C"/>
</dbReference>
<evidence type="ECO:0000256" key="7">
    <source>
        <dbReference type="ARBA" id="ARBA00022840"/>
    </source>
</evidence>
<protein>
    <recommendedName>
        <fullName evidence="3">UDP-N-acetylmuramate--L-alanine ligase</fullName>
        <ecNumber evidence="3">6.3.2.8</ecNumber>
    </recommendedName>
</protein>
<evidence type="ECO:0000259" key="10">
    <source>
        <dbReference type="Pfam" id="PF02875"/>
    </source>
</evidence>
<evidence type="ECO:0000259" key="11">
    <source>
        <dbReference type="Pfam" id="PF08245"/>
    </source>
</evidence>
<accession>A0AAD1ZLW9</accession>